<dbReference type="AlphaFoldDB" id="A0AAW5VLW9"/>
<evidence type="ECO:0000313" key="3">
    <source>
        <dbReference type="Proteomes" id="UP001208540"/>
    </source>
</evidence>
<gene>
    <name evidence="1" type="ORF">ND861_19045</name>
    <name evidence="2" type="ORF">ND862_19100</name>
</gene>
<organism evidence="2 3">
    <name type="scientific">Leptospira soteropolitanensis</name>
    <dbReference type="NCBI Taxonomy" id="2950025"/>
    <lineage>
        <taxon>Bacteria</taxon>
        <taxon>Pseudomonadati</taxon>
        <taxon>Spirochaetota</taxon>
        <taxon>Spirochaetia</taxon>
        <taxon>Leptospirales</taxon>
        <taxon>Leptospiraceae</taxon>
        <taxon>Leptospira</taxon>
    </lineage>
</organism>
<dbReference type="Proteomes" id="UP001208540">
    <property type="component" value="Unassembled WGS sequence"/>
</dbReference>
<dbReference type="Pfam" id="PF14094">
    <property type="entry name" value="DUF4272"/>
    <property type="match status" value="1"/>
</dbReference>
<evidence type="ECO:0000313" key="1">
    <source>
        <dbReference type="EMBL" id="MCW7528462.1"/>
    </source>
</evidence>
<evidence type="ECO:0000313" key="2">
    <source>
        <dbReference type="EMBL" id="MCW7532332.1"/>
    </source>
</evidence>
<sequence length="251" mass="29774">MKNPKPNEVIKRILALQLLSDRGWKEVDFQSDKISLKEKNDSIKIFNKLKKWATDEKITSYLTKNEYEKYNKDLGTLKIEEYAELTWQIEKLIPLLWAIGGINELPEFSMQCQKEYYDDLFFFKPEPIKLINKKYLTSEKNLIRSNNEIELYNDAYMLYNWRCKEILLGNKKRINIKAEIPKFFGNEISDAFNLLPLEKNGDIFVETLSLIITELNKTELSLVQKLVEYRQYAFIWLSGAEKDWELITTDT</sequence>
<protein>
    <submittedName>
        <fullName evidence="2">DUF4272 domain-containing protein</fullName>
    </submittedName>
</protein>
<reference evidence="2 4" key="1">
    <citation type="submission" date="2022-06" db="EMBL/GenBank/DDBJ databases">
        <title>Leptospira isolates from biofilms formed at urban environments.</title>
        <authorList>
            <person name="Ribeiro P.S."/>
            <person name="Sousa T."/>
            <person name="Carvalho N."/>
            <person name="Aburjaile F."/>
            <person name="Neves F."/>
            <person name="Oliveira D."/>
            <person name="Blanco L."/>
            <person name="Lima J."/>
            <person name="Costa F."/>
            <person name="Brenig B."/>
            <person name="Soares S."/>
            <person name="Ramos R."/>
            <person name="Goes-Neto A."/>
            <person name="Matiuzzi M."/>
            <person name="Azevedo V."/>
            <person name="Ristow P."/>
        </authorList>
    </citation>
    <scope>NUCLEOTIDE SEQUENCE</scope>
    <source>
        <strain evidence="1 4">VSF19</strain>
        <strain evidence="2">VSF20</strain>
    </source>
</reference>
<proteinExistence type="predicted"/>
<dbReference type="InterPro" id="IPR025368">
    <property type="entry name" value="DUF4272"/>
</dbReference>
<dbReference type="EMBL" id="JAMQPM010000031">
    <property type="protein sequence ID" value="MCW7528462.1"/>
    <property type="molecule type" value="Genomic_DNA"/>
</dbReference>
<name>A0AAW5VLW9_9LEPT</name>
<dbReference type="Proteomes" id="UP001208912">
    <property type="component" value="Unassembled WGS sequence"/>
</dbReference>
<dbReference type="EMBL" id="JAMQPL010000034">
    <property type="protein sequence ID" value="MCW7532332.1"/>
    <property type="molecule type" value="Genomic_DNA"/>
</dbReference>
<dbReference type="RefSeq" id="WP_265353559.1">
    <property type="nucleotide sequence ID" value="NZ_JAMQPL010000034.1"/>
</dbReference>
<evidence type="ECO:0000313" key="4">
    <source>
        <dbReference type="Proteomes" id="UP001208912"/>
    </source>
</evidence>
<keyword evidence="4" id="KW-1185">Reference proteome</keyword>
<comment type="caution">
    <text evidence="2">The sequence shown here is derived from an EMBL/GenBank/DDBJ whole genome shotgun (WGS) entry which is preliminary data.</text>
</comment>
<accession>A0AAW5VLW9</accession>